<sequence>MSLAAGPGIAGAAKASTQQLTLVTDKHVAYIRSLDSRKDELDYHLTEHLRVAGIYWGLTALHVLGQPDALPRDDILKYVLSCLHDNGGFSAAPQHDPHMLFTIYGVQIVTMLDGFNELERQLPDGRAKIGRYVASLQQPNGTFAGDSWGETDTRFLYGAFNALSLLGLMPHQQPDQPPLVDVAAALAHIRASQNFDGGFGTSPGAESHAGQIFTCVATLKITGQLDSFLGESGKDRLGAWLSERQLSSGGLNGRPEKLVDVCYSWWVMSSMAMIDRLHWIDKEKLTSFILECQDPSQGGFADRPGDMVDVFHTNFGIAGLSLLGYPGLQDVDPAFYDLWSVACSSPPSRGLSRRTNITFARVSAHRALRPSLWQHECHPNGYAAPVDVSHLLTHISSKQHLSNYFRIQVLSTGDGAAQAALDQYNNWYTQWDMSEMLKERMNQKEKKKSNTARGGSRVPPAARKAVKKTETAGRRTHFSKHEQASKPQAQIKLEATYPPFLPAHTHPYGPSYARSSINTLPQAWSTQNTYFKTEEDSSSEDAAGEDEEDFGYVPGRYRRMTRTSNGPLSSSFLDTDGLEDFGEDDVHDSLKLKGVVWPGMFLFDSATPEMQRRRNQKKDTNVVARLEATSKIIGPDELIFNMSGEFLQQRNICGSTEPNTPLKGESTPEPDTPPIKKRKTRSKRARNALEARDVNNGAATRRSRRSHASFGHRKNTIADEASDDIDNAVTYEGSRKRSRGGLSIHRDNSGPDITFNHPASQNGYNLPYAMSGFGNGSSHHSYAPSRADTPMAAPATYGFIQDDYFRQGSGHGQFRGIGDGSGMSARDLSAFGAFQPSFNPFSTVESVQHRASGLDVHPSFMPVTNGPQMFPMPAQRPLTANGTETSMVHGHPSWNDLGDTVDPNINFSFYDDPGTNDTGNPLFFGSDVLFPEDLDALPAVQPTVKPDGDSEADTISLASDQK</sequence>
<feature type="region of interest" description="Disordered" evidence="14">
    <location>
        <begin position="529"/>
        <end position="550"/>
    </location>
</feature>
<feature type="region of interest" description="Disordered" evidence="14">
    <location>
        <begin position="939"/>
        <end position="962"/>
    </location>
</feature>
<evidence type="ECO:0000313" key="17">
    <source>
        <dbReference type="Proteomes" id="UP000503462"/>
    </source>
</evidence>
<evidence type="ECO:0000256" key="7">
    <source>
        <dbReference type="ARBA" id="ARBA00022723"/>
    </source>
</evidence>
<dbReference type="Pfam" id="PF00432">
    <property type="entry name" value="Prenyltrans"/>
    <property type="match status" value="1"/>
</dbReference>
<dbReference type="SUPFAM" id="SSF48239">
    <property type="entry name" value="Terpenoid cyclases/Protein prenyltransferases"/>
    <property type="match status" value="1"/>
</dbReference>
<dbReference type="InterPro" id="IPR008930">
    <property type="entry name" value="Terpenoid_cyclase/PrenylTrfase"/>
</dbReference>
<feature type="domain" description="Prenyltransferase alpha-alpha toroid" evidence="15">
    <location>
        <begin position="23"/>
        <end position="335"/>
    </location>
</feature>
<keyword evidence="17" id="KW-1185">Reference proteome</keyword>
<evidence type="ECO:0000256" key="1">
    <source>
        <dbReference type="ARBA" id="ARBA00001947"/>
    </source>
</evidence>
<dbReference type="InterPro" id="IPR045089">
    <property type="entry name" value="PGGT1B-like"/>
</dbReference>
<evidence type="ECO:0000256" key="13">
    <source>
        <dbReference type="ARBA" id="ARBA00069127"/>
    </source>
</evidence>
<evidence type="ECO:0000256" key="3">
    <source>
        <dbReference type="ARBA" id="ARBA00011355"/>
    </source>
</evidence>
<dbReference type="GO" id="GO:0004663">
    <property type="term" value="F:Rab geranylgeranyltransferase activity"/>
    <property type="evidence" value="ECO:0007669"/>
    <property type="project" value="UniProtKB-EC"/>
</dbReference>
<keyword evidence="7" id="KW-0479">Metal-binding</keyword>
<comment type="subunit">
    <text evidence="3">Heterodimer of an alpha and a beta subunit.</text>
</comment>
<comment type="similarity">
    <text evidence="2">Belongs to the protein prenyltransferase subunit beta family.</text>
</comment>
<evidence type="ECO:0000256" key="9">
    <source>
        <dbReference type="ARBA" id="ARBA00022833"/>
    </source>
</evidence>
<keyword evidence="6" id="KW-0808">Transferase</keyword>
<feature type="compositionally biased region" description="Acidic residues" evidence="14">
    <location>
        <begin position="536"/>
        <end position="550"/>
    </location>
</feature>
<keyword evidence="8" id="KW-0677">Repeat</keyword>
<feature type="compositionally biased region" description="Basic residues" evidence="14">
    <location>
        <begin position="701"/>
        <end position="715"/>
    </location>
</feature>
<evidence type="ECO:0000259" key="15">
    <source>
        <dbReference type="Pfam" id="PF00432"/>
    </source>
</evidence>
<name>A0A6H0XQT5_9PEZI</name>
<evidence type="ECO:0000256" key="2">
    <source>
        <dbReference type="ARBA" id="ARBA00010497"/>
    </source>
</evidence>
<dbReference type="EC" id="2.5.1.60" evidence="4"/>
<comment type="cofactor">
    <cofactor evidence="1">
        <name>Zn(2+)</name>
        <dbReference type="ChEBI" id="CHEBI:29105"/>
    </cofactor>
</comment>
<evidence type="ECO:0000256" key="4">
    <source>
        <dbReference type="ARBA" id="ARBA00012656"/>
    </source>
</evidence>
<dbReference type="Proteomes" id="UP000503462">
    <property type="component" value="Chromosome 2"/>
</dbReference>
<dbReference type="GO" id="GO:0005968">
    <property type="term" value="C:Rab-protein geranylgeranyltransferase complex"/>
    <property type="evidence" value="ECO:0007669"/>
    <property type="project" value="TreeGrafter"/>
</dbReference>
<accession>A0A6H0XQT5</accession>
<dbReference type="EMBL" id="CP051140">
    <property type="protein sequence ID" value="QIW97131.1"/>
    <property type="molecule type" value="Genomic_DNA"/>
</dbReference>
<evidence type="ECO:0000256" key="10">
    <source>
        <dbReference type="ARBA" id="ARBA00030816"/>
    </source>
</evidence>
<protein>
    <recommendedName>
        <fullName evidence="13">Geranylgeranyl transferase type-2 subunit beta</fullName>
        <ecNumber evidence="4">2.5.1.60</ecNumber>
    </recommendedName>
    <alternativeName>
        <fullName evidence="10">Geranylgeranyl transferase type II subunit beta</fullName>
    </alternativeName>
    <alternativeName>
        <fullName evidence="11">Type II protein geranyl-geranyltransferase subunit beta</fullName>
    </alternativeName>
</protein>
<evidence type="ECO:0000256" key="12">
    <source>
        <dbReference type="ARBA" id="ARBA00047658"/>
    </source>
</evidence>
<dbReference type="FunFam" id="1.50.10.20:FF:000012">
    <property type="entry name" value="Geranylgeranyl transferase type-2 subunit beta"/>
    <property type="match status" value="1"/>
</dbReference>
<gene>
    <name evidence="16" type="ORF">AMS68_002649</name>
</gene>
<evidence type="ECO:0000256" key="11">
    <source>
        <dbReference type="ARBA" id="ARBA00032766"/>
    </source>
</evidence>
<evidence type="ECO:0000313" key="16">
    <source>
        <dbReference type="EMBL" id="QIW97131.1"/>
    </source>
</evidence>
<keyword evidence="5" id="KW-0637">Prenyltransferase</keyword>
<reference evidence="16 17" key="1">
    <citation type="journal article" date="2016" name="Sci. Rep.">
        <title>Peltaster fructicola genome reveals evolution from an invasive phytopathogen to an ectophytic parasite.</title>
        <authorList>
            <person name="Xu C."/>
            <person name="Chen H."/>
            <person name="Gleason M.L."/>
            <person name="Xu J.R."/>
            <person name="Liu H."/>
            <person name="Zhang R."/>
            <person name="Sun G."/>
        </authorList>
    </citation>
    <scope>NUCLEOTIDE SEQUENCE [LARGE SCALE GENOMIC DNA]</scope>
    <source>
        <strain evidence="16 17">LNHT1506</strain>
    </source>
</reference>
<dbReference type="InterPro" id="IPR001330">
    <property type="entry name" value="Prenyltrans"/>
</dbReference>
<dbReference type="OrthoDB" id="5428259at2759"/>
<organism evidence="16 17">
    <name type="scientific">Peltaster fructicola</name>
    <dbReference type="NCBI Taxonomy" id="286661"/>
    <lineage>
        <taxon>Eukaryota</taxon>
        <taxon>Fungi</taxon>
        <taxon>Dikarya</taxon>
        <taxon>Ascomycota</taxon>
        <taxon>Pezizomycotina</taxon>
        <taxon>Dothideomycetes</taxon>
        <taxon>Dothideomycetes incertae sedis</taxon>
        <taxon>Peltaster</taxon>
    </lineage>
</organism>
<feature type="region of interest" description="Disordered" evidence="14">
    <location>
        <begin position="439"/>
        <end position="489"/>
    </location>
</feature>
<feature type="region of interest" description="Disordered" evidence="14">
    <location>
        <begin position="652"/>
        <end position="715"/>
    </location>
</feature>
<evidence type="ECO:0000256" key="5">
    <source>
        <dbReference type="ARBA" id="ARBA00022602"/>
    </source>
</evidence>
<feature type="compositionally biased region" description="Basic and acidic residues" evidence="14">
    <location>
        <begin position="467"/>
        <end position="484"/>
    </location>
</feature>
<dbReference type="CDD" id="cd02894">
    <property type="entry name" value="GGTase-II"/>
    <property type="match status" value="1"/>
</dbReference>
<evidence type="ECO:0000256" key="8">
    <source>
        <dbReference type="ARBA" id="ARBA00022737"/>
    </source>
</evidence>
<dbReference type="GO" id="GO:0046872">
    <property type="term" value="F:metal ion binding"/>
    <property type="evidence" value="ECO:0007669"/>
    <property type="project" value="UniProtKB-KW"/>
</dbReference>
<keyword evidence="9" id="KW-0862">Zinc</keyword>
<dbReference type="GO" id="GO:0072657">
    <property type="term" value="P:protein localization to membrane"/>
    <property type="evidence" value="ECO:0007669"/>
    <property type="project" value="UniProtKB-ARBA"/>
</dbReference>
<feature type="region of interest" description="Disordered" evidence="14">
    <location>
        <begin position="732"/>
        <end position="758"/>
    </location>
</feature>
<evidence type="ECO:0000256" key="14">
    <source>
        <dbReference type="SAM" id="MobiDB-lite"/>
    </source>
</evidence>
<evidence type="ECO:0000256" key="6">
    <source>
        <dbReference type="ARBA" id="ARBA00022679"/>
    </source>
</evidence>
<proteinExistence type="inferred from homology"/>
<dbReference type="PANTHER" id="PTHR11774:SF11">
    <property type="entry name" value="GERANYLGERANYL TRANSFERASE TYPE-2 SUBUNIT BETA"/>
    <property type="match status" value="1"/>
</dbReference>
<comment type="catalytic activity">
    <reaction evidence="12">
        <text>geranylgeranyl diphosphate + L-cysteinyl-[protein] = S-geranylgeranyl-L-cysteinyl-[protein] + diphosphate</text>
        <dbReference type="Rhea" id="RHEA:21240"/>
        <dbReference type="Rhea" id="RHEA-COMP:10131"/>
        <dbReference type="Rhea" id="RHEA-COMP:11537"/>
        <dbReference type="ChEBI" id="CHEBI:29950"/>
        <dbReference type="ChEBI" id="CHEBI:33019"/>
        <dbReference type="ChEBI" id="CHEBI:57533"/>
        <dbReference type="ChEBI" id="CHEBI:86021"/>
        <dbReference type="EC" id="2.5.1.60"/>
    </reaction>
</comment>
<dbReference type="Gene3D" id="1.50.10.20">
    <property type="match status" value="1"/>
</dbReference>
<feature type="compositionally biased region" description="Basic residues" evidence="14">
    <location>
        <begin position="675"/>
        <end position="686"/>
    </location>
</feature>
<dbReference type="InterPro" id="IPR026873">
    <property type="entry name" value="Ptb1"/>
</dbReference>
<dbReference type="PANTHER" id="PTHR11774">
    <property type="entry name" value="GERANYLGERANYL TRANSFERASE TYPE BETA SUBUNIT"/>
    <property type="match status" value="1"/>
</dbReference>
<dbReference type="AlphaFoldDB" id="A0A6H0XQT5"/>